<evidence type="ECO:0000313" key="2">
    <source>
        <dbReference type="EMBL" id="HJC10899.1"/>
    </source>
</evidence>
<feature type="transmembrane region" description="Helical" evidence="1">
    <location>
        <begin position="60"/>
        <end position="81"/>
    </location>
</feature>
<comment type="caution">
    <text evidence="2">The sequence shown here is derived from an EMBL/GenBank/DDBJ whole genome shotgun (WGS) entry which is preliminary data.</text>
</comment>
<proteinExistence type="predicted"/>
<reference evidence="2" key="2">
    <citation type="submission" date="2021-04" db="EMBL/GenBank/DDBJ databases">
        <authorList>
            <person name="Gilroy R."/>
        </authorList>
    </citation>
    <scope>NUCLEOTIDE SEQUENCE</scope>
    <source>
        <strain evidence="2">ChiSxjej6B18-287</strain>
    </source>
</reference>
<organism evidence="2 3">
    <name type="scientific">Candidatus Blautia merdigallinarum</name>
    <dbReference type="NCBI Taxonomy" id="2838495"/>
    <lineage>
        <taxon>Bacteria</taxon>
        <taxon>Bacillati</taxon>
        <taxon>Bacillota</taxon>
        <taxon>Clostridia</taxon>
        <taxon>Lachnospirales</taxon>
        <taxon>Lachnospiraceae</taxon>
        <taxon>Blautia</taxon>
    </lineage>
</organism>
<feature type="transmembrane region" description="Helical" evidence="1">
    <location>
        <begin position="93"/>
        <end position="116"/>
    </location>
</feature>
<protein>
    <submittedName>
        <fullName evidence="2">ABC-2 transporter permease</fullName>
    </submittedName>
</protein>
<dbReference type="InterPro" id="IPR025699">
    <property type="entry name" value="ABC2_memb-like"/>
</dbReference>
<evidence type="ECO:0000313" key="3">
    <source>
        <dbReference type="Proteomes" id="UP000823893"/>
    </source>
</evidence>
<gene>
    <name evidence="2" type="ORF">H9935_08795</name>
</gene>
<keyword evidence="1" id="KW-1133">Transmembrane helix</keyword>
<keyword evidence="1" id="KW-0472">Membrane</keyword>
<dbReference type="Proteomes" id="UP000823893">
    <property type="component" value="Unassembled WGS sequence"/>
</dbReference>
<evidence type="ECO:0000256" key="1">
    <source>
        <dbReference type="SAM" id="Phobius"/>
    </source>
</evidence>
<keyword evidence="1" id="KW-0812">Transmembrane</keyword>
<feature type="transmembrane region" description="Helical" evidence="1">
    <location>
        <begin position="162"/>
        <end position="183"/>
    </location>
</feature>
<feature type="transmembrane region" description="Helical" evidence="1">
    <location>
        <begin position="123"/>
        <end position="142"/>
    </location>
</feature>
<accession>A0A9D2N774</accession>
<name>A0A9D2N774_9FIRM</name>
<sequence>MTTAPRRTSTPRPTTRTPIWPSFIFSLFSISSISYDELDNGNAFLFSLPVTRKTYTIEKYCFGMIMGLGAWIIISMLSVAIGIGRGQEPVGELITIAFIILPLVLFMLAVMVPVMLKFGAEKGRVAVVILFAVLYLTIVMLAESVQQWGEDFLPILDSLPEIGIGTFLGILIAAAVLILLLSVRISIGIVKKKEF</sequence>
<dbReference type="AlphaFoldDB" id="A0A9D2N774"/>
<reference evidence="2" key="1">
    <citation type="journal article" date="2021" name="PeerJ">
        <title>Extensive microbial diversity within the chicken gut microbiome revealed by metagenomics and culture.</title>
        <authorList>
            <person name="Gilroy R."/>
            <person name="Ravi A."/>
            <person name="Getino M."/>
            <person name="Pursley I."/>
            <person name="Horton D.L."/>
            <person name="Alikhan N.F."/>
            <person name="Baker D."/>
            <person name="Gharbi K."/>
            <person name="Hall N."/>
            <person name="Watson M."/>
            <person name="Adriaenssens E.M."/>
            <person name="Foster-Nyarko E."/>
            <person name="Jarju S."/>
            <person name="Secka A."/>
            <person name="Antonio M."/>
            <person name="Oren A."/>
            <person name="Chaudhuri R.R."/>
            <person name="La Ragione R."/>
            <person name="Hildebrand F."/>
            <person name="Pallen M.J."/>
        </authorList>
    </citation>
    <scope>NUCLEOTIDE SEQUENCE</scope>
    <source>
        <strain evidence="2">ChiSxjej6B18-287</strain>
    </source>
</reference>
<dbReference type="EMBL" id="DWWV01000112">
    <property type="protein sequence ID" value="HJC10899.1"/>
    <property type="molecule type" value="Genomic_DNA"/>
</dbReference>
<dbReference type="Pfam" id="PF13346">
    <property type="entry name" value="ABC2_membrane_5"/>
    <property type="match status" value="1"/>
</dbReference>